<evidence type="ECO:0000256" key="9">
    <source>
        <dbReference type="ARBA" id="ARBA00022723"/>
    </source>
</evidence>
<accession>A0A1R3RV46</accession>
<dbReference type="InterPro" id="IPR000262">
    <property type="entry name" value="FMN-dep_DH"/>
</dbReference>
<evidence type="ECO:0000313" key="26">
    <source>
        <dbReference type="Proteomes" id="UP000188318"/>
    </source>
</evidence>
<dbReference type="InterPro" id="IPR001199">
    <property type="entry name" value="Cyt_B5-like_heme/steroid-bd"/>
</dbReference>
<dbReference type="InterPro" id="IPR036400">
    <property type="entry name" value="Cyt_B5-like_heme/steroid_sf"/>
</dbReference>
<keyword evidence="6 22" id="KW-0349">Heme</keyword>
<dbReference type="CDD" id="cd02922">
    <property type="entry name" value="FCB2_FMN"/>
    <property type="match status" value="1"/>
</dbReference>
<evidence type="ECO:0000256" key="11">
    <source>
        <dbReference type="ARBA" id="ARBA00023002"/>
    </source>
</evidence>
<comment type="catalytic activity">
    <reaction evidence="14">
        <text>(S)-lactate + 2 Fe(III)-[cytochrome c] = 2 Fe(II)-[cytochrome c] + pyruvate + 2 H(+)</text>
        <dbReference type="Rhea" id="RHEA:19909"/>
        <dbReference type="Rhea" id="RHEA-COMP:10350"/>
        <dbReference type="Rhea" id="RHEA-COMP:14399"/>
        <dbReference type="ChEBI" id="CHEBI:15361"/>
        <dbReference type="ChEBI" id="CHEBI:15378"/>
        <dbReference type="ChEBI" id="CHEBI:16651"/>
        <dbReference type="ChEBI" id="CHEBI:29033"/>
        <dbReference type="ChEBI" id="CHEBI:29034"/>
        <dbReference type="EC" id="1.1.2.3"/>
    </reaction>
    <physiologicalReaction direction="left-to-right" evidence="14">
        <dbReference type="Rhea" id="RHEA:19910"/>
    </physiologicalReaction>
</comment>
<comment type="similarity">
    <text evidence="22">Belongs to the cytochrome b5 family.</text>
</comment>
<dbReference type="EC" id="1.1.2.3" evidence="17"/>
<evidence type="ECO:0000256" key="1">
    <source>
        <dbReference type="ARBA" id="ARBA00001917"/>
    </source>
</evidence>
<comment type="similarity">
    <text evidence="15">In the C-terminal section; belongs to the FMN-dependent alpha-hydroxy acid dehydrogenase family.</text>
</comment>
<gene>
    <name evidence="25" type="ORF">ASPCADRAFT_505276</name>
</gene>
<dbReference type="FunFam" id="3.10.120.10:FF:000009">
    <property type="entry name" value="Cytochrome b2, mitochondrial, putative"/>
    <property type="match status" value="1"/>
</dbReference>
<dbReference type="InterPro" id="IPR037458">
    <property type="entry name" value="L-MDH/L-LDH_FMN-bd"/>
</dbReference>
<evidence type="ECO:0000256" key="2">
    <source>
        <dbReference type="ARBA" id="ARBA00001970"/>
    </source>
</evidence>
<dbReference type="STRING" id="602072.A0A1R3RV46"/>
<organism evidence="25 26">
    <name type="scientific">Aspergillus carbonarius (strain ITEM 5010)</name>
    <dbReference type="NCBI Taxonomy" id="602072"/>
    <lineage>
        <taxon>Eukaryota</taxon>
        <taxon>Fungi</taxon>
        <taxon>Dikarya</taxon>
        <taxon>Ascomycota</taxon>
        <taxon>Pezizomycotina</taxon>
        <taxon>Eurotiomycetes</taxon>
        <taxon>Eurotiomycetidae</taxon>
        <taxon>Eurotiales</taxon>
        <taxon>Aspergillaceae</taxon>
        <taxon>Aspergillus</taxon>
        <taxon>Aspergillus subgen. Circumdati</taxon>
    </lineage>
</organism>
<dbReference type="Pfam" id="PF00173">
    <property type="entry name" value="Cyt-b5"/>
    <property type="match status" value="1"/>
</dbReference>
<evidence type="ECO:0000256" key="5">
    <source>
        <dbReference type="ARBA" id="ARBA00022448"/>
    </source>
</evidence>
<dbReference type="GO" id="GO:0004460">
    <property type="term" value="F:L-lactate dehydrogenase (cytochrome) activity"/>
    <property type="evidence" value="ECO:0007669"/>
    <property type="project" value="UniProtKB-EC"/>
</dbReference>
<evidence type="ECO:0000256" key="7">
    <source>
        <dbReference type="ARBA" id="ARBA00022630"/>
    </source>
</evidence>
<evidence type="ECO:0000256" key="6">
    <source>
        <dbReference type="ARBA" id="ARBA00022617"/>
    </source>
</evidence>
<dbReference type="FunFam" id="3.20.20.70:FF:000062">
    <property type="entry name" value="Cytochrome b2, mitochondrial, putative"/>
    <property type="match status" value="1"/>
</dbReference>
<dbReference type="PROSITE" id="PS00191">
    <property type="entry name" value="CYTOCHROME_B5_1"/>
    <property type="match status" value="1"/>
</dbReference>
<evidence type="ECO:0000256" key="18">
    <source>
        <dbReference type="ARBA" id="ARBA00068515"/>
    </source>
</evidence>
<comment type="similarity">
    <text evidence="16">In the N-terminal section; belongs to the cytochrome b5 family.</text>
</comment>
<dbReference type="VEuPathDB" id="FungiDB:ASPCADRAFT_505276"/>
<dbReference type="SUPFAM" id="SSF55856">
    <property type="entry name" value="Cytochrome b5-like heme/steroid binding domain"/>
    <property type="match status" value="1"/>
</dbReference>
<evidence type="ECO:0000256" key="19">
    <source>
        <dbReference type="ARBA" id="ARBA00075949"/>
    </source>
</evidence>
<evidence type="ECO:0000256" key="10">
    <source>
        <dbReference type="ARBA" id="ARBA00022946"/>
    </source>
</evidence>
<feature type="domain" description="FMN hydroxy acid dehydrogenase" evidence="24">
    <location>
        <begin position="107"/>
        <end position="467"/>
    </location>
</feature>
<dbReference type="SUPFAM" id="SSF51395">
    <property type="entry name" value="FMN-linked oxidoreductases"/>
    <property type="match status" value="1"/>
</dbReference>
<dbReference type="PROSITE" id="PS50255">
    <property type="entry name" value="CYTOCHROME_B5_2"/>
    <property type="match status" value="1"/>
</dbReference>
<evidence type="ECO:0000256" key="20">
    <source>
        <dbReference type="ARBA" id="ARBA00078774"/>
    </source>
</evidence>
<keyword evidence="12 22" id="KW-0408">Iron</keyword>
<keyword evidence="26" id="KW-1185">Reference proteome</keyword>
<evidence type="ECO:0000256" key="14">
    <source>
        <dbReference type="ARBA" id="ARBA00052399"/>
    </source>
</evidence>
<dbReference type="GO" id="GO:0020037">
    <property type="term" value="F:heme binding"/>
    <property type="evidence" value="ECO:0007669"/>
    <property type="project" value="UniProtKB-UniRule"/>
</dbReference>
<evidence type="ECO:0000256" key="22">
    <source>
        <dbReference type="RuleBase" id="RU362121"/>
    </source>
</evidence>
<evidence type="ECO:0000256" key="15">
    <source>
        <dbReference type="ARBA" id="ARBA00061137"/>
    </source>
</evidence>
<name>A0A1R3RV46_ASPC5</name>
<comment type="subunit">
    <text evidence="4">Homotetramer.</text>
</comment>
<dbReference type="InterPro" id="IPR037396">
    <property type="entry name" value="FMN_HAD"/>
</dbReference>
<dbReference type="GO" id="GO:0046872">
    <property type="term" value="F:metal ion binding"/>
    <property type="evidence" value="ECO:0007669"/>
    <property type="project" value="UniProtKB-UniRule"/>
</dbReference>
<dbReference type="OrthoDB" id="1925334at2759"/>
<dbReference type="Gene3D" id="3.20.20.70">
    <property type="entry name" value="Aldolase class I"/>
    <property type="match status" value="1"/>
</dbReference>
<dbReference type="AlphaFoldDB" id="A0A1R3RV46"/>
<evidence type="ECO:0000256" key="8">
    <source>
        <dbReference type="ARBA" id="ARBA00022643"/>
    </source>
</evidence>
<reference evidence="26" key="1">
    <citation type="journal article" date="2017" name="Genome Biol.">
        <title>Comparative genomics reveals high biological diversity and specific adaptations in the industrially and medically important fungal genus Aspergillus.</title>
        <authorList>
            <person name="de Vries R.P."/>
            <person name="Riley R."/>
            <person name="Wiebenga A."/>
            <person name="Aguilar-Osorio G."/>
            <person name="Amillis S."/>
            <person name="Uchima C.A."/>
            <person name="Anderluh G."/>
            <person name="Asadollahi M."/>
            <person name="Askin M."/>
            <person name="Barry K."/>
            <person name="Battaglia E."/>
            <person name="Bayram O."/>
            <person name="Benocci T."/>
            <person name="Braus-Stromeyer S.A."/>
            <person name="Caldana C."/>
            <person name="Canovas D."/>
            <person name="Cerqueira G.C."/>
            <person name="Chen F."/>
            <person name="Chen W."/>
            <person name="Choi C."/>
            <person name="Clum A."/>
            <person name="Dos Santos R.A."/>
            <person name="Damasio A.R."/>
            <person name="Diallinas G."/>
            <person name="Emri T."/>
            <person name="Fekete E."/>
            <person name="Flipphi M."/>
            <person name="Freyberg S."/>
            <person name="Gallo A."/>
            <person name="Gournas C."/>
            <person name="Habgood R."/>
            <person name="Hainaut M."/>
            <person name="Harispe M.L."/>
            <person name="Henrissat B."/>
            <person name="Hilden K.S."/>
            <person name="Hope R."/>
            <person name="Hossain A."/>
            <person name="Karabika E."/>
            <person name="Karaffa L."/>
            <person name="Karanyi Z."/>
            <person name="Krasevec N."/>
            <person name="Kuo A."/>
            <person name="Kusch H."/>
            <person name="LaButti K."/>
            <person name="Lagendijk E.L."/>
            <person name="Lapidus A."/>
            <person name="Levasseur A."/>
            <person name="Lindquist E."/>
            <person name="Lipzen A."/>
            <person name="Logrieco A.F."/>
            <person name="MacCabe A."/>
            <person name="Maekelae M.R."/>
            <person name="Malavazi I."/>
            <person name="Melin P."/>
            <person name="Meyer V."/>
            <person name="Mielnichuk N."/>
            <person name="Miskei M."/>
            <person name="Molnar A.P."/>
            <person name="Mule G."/>
            <person name="Ngan C.Y."/>
            <person name="Orejas M."/>
            <person name="Orosz E."/>
            <person name="Ouedraogo J.P."/>
            <person name="Overkamp K.M."/>
            <person name="Park H.-S."/>
            <person name="Perrone G."/>
            <person name="Piumi F."/>
            <person name="Punt P.J."/>
            <person name="Ram A.F."/>
            <person name="Ramon A."/>
            <person name="Rauscher S."/>
            <person name="Record E."/>
            <person name="Riano-Pachon D.M."/>
            <person name="Robert V."/>
            <person name="Roehrig J."/>
            <person name="Ruller R."/>
            <person name="Salamov A."/>
            <person name="Salih N.S."/>
            <person name="Samson R.A."/>
            <person name="Sandor E."/>
            <person name="Sanguinetti M."/>
            <person name="Schuetze T."/>
            <person name="Sepcic K."/>
            <person name="Shelest E."/>
            <person name="Sherlock G."/>
            <person name="Sophianopoulou V."/>
            <person name="Squina F.M."/>
            <person name="Sun H."/>
            <person name="Susca A."/>
            <person name="Todd R.B."/>
            <person name="Tsang A."/>
            <person name="Unkles S.E."/>
            <person name="van de Wiele N."/>
            <person name="van Rossen-Uffink D."/>
            <person name="Oliveira J.V."/>
            <person name="Vesth T.C."/>
            <person name="Visser J."/>
            <person name="Yu J.-H."/>
            <person name="Zhou M."/>
            <person name="Andersen M.R."/>
            <person name="Archer D.B."/>
            <person name="Baker S.E."/>
            <person name="Benoit I."/>
            <person name="Brakhage A.A."/>
            <person name="Braus G.H."/>
            <person name="Fischer R."/>
            <person name="Frisvad J.C."/>
            <person name="Goldman G.H."/>
            <person name="Houbraken J."/>
            <person name="Oakley B."/>
            <person name="Pocsi I."/>
            <person name="Scazzocchio C."/>
            <person name="Seiboth B."/>
            <person name="vanKuyk P.A."/>
            <person name="Wortman J."/>
            <person name="Dyer P.S."/>
            <person name="Grigoriev I.V."/>
        </authorList>
    </citation>
    <scope>NUCLEOTIDE SEQUENCE [LARGE SCALE GENOMIC DNA]</scope>
    <source>
        <strain evidence="26">ITEM 5010</strain>
    </source>
</reference>
<evidence type="ECO:0000256" key="13">
    <source>
        <dbReference type="ARBA" id="ARBA00023128"/>
    </source>
</evidence>
<evidence type="ECO:0000313" key="25">
    <source>
        <dbReference type="EMBL" id="OOF98343.1"/>
    </source>
</evidence>
<evidence type="ECO:0000256" key="12">
    <source>
        <dbReference type="ARBA" id="ARBA00023004"/>
    </source>
</evidence>
<dbReference type="PROSITE" id="PS51349">
    <property type="entry name" value="FMN_HYDROXY_ACID_DH_2"/>
    <property type="match status" value="1"/>
</dbReference>
<evidence type="ECO:0000256" key="4">
    <source>
        <dbReference type="ARBA" id="ARBA00011881"/>
    </source>
</evidence>
<evidence type="ECO:0000256" key="16">
    <source>
        <dbReference type="ARBA" id="ARBA00061589"/>
    </source>
</evidence>
<keyword evidence="7" id="KW-0285">Flavoprotein</keyword>
<keyword evidence="11" id="KW-0560">Oxidoreductase</keyword>
<dbReference type="PANTHER" id="PTHR10578:SF104">
    <property type="entry name" value="CYTOCHROME B2, MITOCHONDRIAL-RELATED"/>
    <property type="match status" value="1"/>
</dbReference>
<keyword evidence="13" id="KW-0496">Mitochondrion</keyword>
<dbReference type="GO" id="GO:0005758">
    <property type="term" value="C:mitochondrial intermembrane space"/>
    <property type="evidence" value="ECO:0007669"/>
    <property type="project" value="UniProtKB-SubCell"/>
</dbReference>
<comment type="cofactor">
    <cofactor evidence="2">
        <name>heme b</name>
        <dbReference type="ChEBI" id="CHEBI:60344"/>
    </cofactor>
</comment>
<dbReference type="Gene3D" id="3.10.120.10">
    <property type="entry name" value="Cytochrome b5-like heme/steroid binding domain"/>
    <property type="match status" value="1"/>
</dbReference>
<evidence type="ECO:0000259" key="24">
    <source>
        <dbReference type="PROSITE" id="PS51349"/>
    </source>
</evidence>
<dbReference type="Proteomes" id="UP000188318">
    <property type="component" value="Unassembled WGS sequence"/>
</dbReference>
<dbReference type="InterPro" id="IPR013785">
    <property type="entry name" value="Aldolase_TIM"/>
</dbReference>
<evidence type="ECO:0000256" key="21">
    <source>
        <dbReference type="ARBA" id="ARBA00078938"/>
    </source>
</evidence>
<dbReference type="SMART" id="SM01117">
    <property type="entry name" value="Cyt-b5"/>
    <property type="match status" value="1"/>
</dbReference>
<evidence type="ECO:0000259" key="23">
    <source>
        <dbReference type="PROSITE" id="PS50255"/>
    </source>
</evidence>
<keyword evidence="5" id="KW-0813">Transport</keyword>
<proteinExistence type="inferred from homology"/>
<evidence type="ECO:0000256" key="3">
    <source>
        <dbReference type="ARBA" id="ARBA00004569"/>
    </source>
</evidence>
<dbReference type="InterPro" id="IPR018506">
    <property type="entry name" value="Cyt_B5_heme-BS"/>
</dbReference>
<keyword evidence="9 22" id="KW-0479">Metal-binding</keyword>
<dbReference type="EMBL" id="KV907496">
    <property type="protein sequence ID" value="OOF98343.1"/>
    <property type="molecule type" value="Genomic_DNA"/>
</dbReference>
<sequence>MTKKARLSAEQISQHQSPEDCWIVVDNHVWDVTDFLEEHPGGSTIILKYAGRDATTAYSEVHAPSVIQTHLPPDRYMGTLDELTITDEWVKQPPTENPQVLLEHEKPPLHTLINSHDFEVVASKTASKKTWAFYSSAATDLLTRNANKSCFDRIWLRPRVLRNVRSVDASTQLLGVDSRLPLFVSPAAMAKLIHPDGELAIARACEHKGIFQGVSNNSSYPLEELRNAAPSANFFFQLYVNRDREKSAALLRQCSANPNIKAIFVTVDAAWPGKREADERVKADETLSVPMAPSKAKNDKKGGGLGRVMAGFIDPGLTWEDLVWVRQHTHLPVCLKGVMSADDAILAMNAGLDGIMLSNHGGRNLDTSPPSIVTLLELHKRCPEVFDRMEIYVDSGIRRGTDILKAVCLGATAVGMGRSMLFAANYGQEGVEHLIDIMKDELETAMRNTGITSLDQAGPHLVNTGDIDHLVPGSATHPYARMVAKGRGSPKAKL</sequence>
<keyword evidence="10" id="KW-0809">Transit peptide</keyword>
<protein>
    <recommendedName>
        <fullName evidence="18">L-lactate dehydrogenase (cytochrome)</fullName>
        <ecNumber evidence="17">1.1.2.3</ecNumber>
    </recommendedName>
    <alternativeName>
        <fullName evidence="20">Cytochrome b2</fullName>
    </alternativeName>
    <alternativeName>
        <fullName evidence="19">Flavocytochrome b2</fullName>
    </alternativeName>
    <alternativeName>
        <fullName evidence="21">L-lactate ferricytochrome c oxidoreductase</fullName>
    </alternativeName>
</protein>
<dbReference type="PANTHER" id="PTHR10578">
    <property type="entry name" value="S -2-HYDROXY-ACID OXIDASE-RELATED"/>
    <property type="match status" value="1"/>
</dbReference>
<feature type="domain" description="Cytochrome b5 heme-binding" evidence="23">
    <location>
        <begin position="4"/>
        <end position="81"/>
    </location>
</feature>
<dbReference type="Pfam" id="PF01070">
    <property type="entry name" value="FMN_dh"/>
    <property type="match status" value="1"/>
</dbReference>
<comment type="cofactor">
    <cofactor evidence="1">
        <name>FMN</name>
        <dbReference type="ChEBI" id="CHEBI:58210"/>
    </cofactor>
</comment>
<keyword evidence="8" id="KW-0288">FMN</keyword>
<comment type="subcellular location">
    <subcellularLocation>
        <location evidence="3">Mitochondrion intermembrane space</location>
    </subcellularLocation>
</comment>
<evidence type="ECO:0000256" key="17">
    <source>
        <dbReference type="ARBA" id="ARBA00066458"/>
    </source>
</evidence>